<dbReference type="Pfam" id="PF13435">
    <property type="entry name" value="Cytochrome_C554"/>
    <property type="match status" value="1"/>
</dbReference>
<keyword evidence="2" id="KW-1133">Transmembrane helix</keyword>
<feature type="domain" description="Cytochrome c-552/4" evidence="4">
    <location>
        <begin position="68"/>
        <end position="148"/>
    </location>
</feature>
<evidence type="ECO:0000256" key="2">
    <source>
        <dbReference type="SAM" id="Phobius"/>
    </source>
</evidence>
<feature type="transmembrane region" description="Helical" evidence="2">
    <location>
        <begin position="513"/>
        <end position="536"/>
    </location>
</feature>
<dbReference type="InterPro" id="IPR051829">
    <property type="entry name" value="Multiheme_Cytochr_ET"/>
</dbReference>
<sequence>MRFILRSVLALVTVAFLCVPVFGAGDDAPGIEMARQATKGKELWITADHSKFDVLKQPFTSGPEVTKACLTCHTEAGHQFHKTIHWTWLDPKAEKEMGIGKGGLVMNNFCINIQSNEPRCTSCHAGYGWKDKNFDFESQEKIDCLVCHEQTGTYKKFPTGAGNPAPAPGMEFKGNGKYYKSPDWNKVAQSVSRPTRANCGTCHFYGGGGDGVKHGDLDSSMRMPSKNLDVHMSMEGQKFECTRCHTTVKHQVAGRIYSNPAATNRKSLLEDDLGAKIMCESCHSSTPHKSEIGMKLNDHTDKVACQSCHIPTFARELPTKMWWDWSQAGRKKDGKPYEVKGEWGKPTYMTMKGDMRWEKDVVPEYYWFNGTIESITAKTVIDPGFPVQVSRPLGSSKDSNSRIMPFKVHRGKTPYDVVNKNMIIPHLFGKDDAAYWKGYDWTKASAAGMAYAGLPFSGEVGFVETEYVYPITHMVAPKDNVLACEACHSRQSRLSNLNSFYMPRRDANRVVDAGGWFIVIASAVGVILHALGRIFIKGRKEE</sequence>
<evidence type="ECO:0000259" key="5">
    <source>
        <dbReference type="Pfam" id="PF14522"/>
    </source>
</evidence>
<feature type="chain" id="PRO_5012530267" evidence="3">
    <location>
        <begin position="24"/>
        <end position="542"/>
    </location>
</feature>
<dbReference type="GO" id="GO:0016491">
    <property type="term" value="F:oxidoreductase activity"/>
    <property type="evidence" value="ECO:0007669"/>
    <property type="project" value="TreeGrafter"/>
</dbReference>
<keyword evidence="7" id="KW-1185">Reference proteome</keyword>
<name>A0A1X7CSS9_9BACT</name>
<dbReference type="Pfam" id="PF14522">
    <property type="entry name" value="Cytochrome_C7"/>
    <property type="match status" value="1"/>
</dbReference>
<feature type="signal peptide" evidence="3">
    <location>
        <begin position="1"/>
        <end position="23"/>
    </location>
</feature>
<gene>
    <name evidence="6" type="ORF">SAMN06295933_1213</name>
</gene>
<organism evidence="6 7">
    <name type="scientific">Desulfovibrio gilichinskyi</name>
    <dbReference type="NCBI Taxonomy" id="1519643"/>
    <lineage>
        <taxon>Bacteria</taxon>
        <taxon>Pseudomonadati</taxon>
        <taxon>Thermodesulfobacteriota</taxon>
        <taxon>Desulfovibrionia</taxon>
        <taxon>Desulfovibrionales</taxon>
        <taxon>Desulfovibrionaceae</taxon>
        <taxon>Desulfovibrio</taxon>
    </lineage>
</organism>
<dbReference type="Gene3D" id="1.10.1130.10">
    <property type="entry name" value="Flavocytochrome C3, Chain A"/>
    <property type="match status" value="1"/>
</dbReference>
<feature type="domain" description="Cytochrome c7-like" evidence="5">
    <location>
        <begin position="229"/>
        <end position="309"/>
    </location>
</feature>
<dbReference type="InterPro" id="IPR023155">
    <property type="entry name" value="Cyt_c-552/4"/>
</dbReference>
<keyword evidence="1 3" id="KW-0732">Signal</keyword>
<dbReference type="InterPro" id="IPR036280">
    <property type="entry name" value="Multihaem_cyt_sf"/>
</dbReference>
<dbReference type="InterPro" id="IPR024673">
    <property type="entry name" value="Octahem_Cyt_c"/>
</dbReference>
<reference evidence="7" key="1">
    <citation type="submission" date="2017-04" db="EMBL/GenBank/DDBJ databases">
        <authorList>
            <person name="Varghese N."/>
            <person name="Submissions S."/>
        </authorList>
    </citation>
    <scope>NUCLEOTIDE SEQUENCE [LARGE SCALE GENOMIC DNA]</scope>
    <source>
        <strain evidence="7">K3S</strain>
    </source>
</reference>
<dbReference type="AlphaFoldDB" id="A0A1X7CSS9"/>
<dbReference type="SUPFAM" id="SSF48695">
    <property type="entry name" value="Multiheme cytochromes"/>
    <property type="match status" value="1"/>
</dbReference>
<dbReference type="EMBL" id="FWZU01000002">
    <property type="protein sequence ID" value="SMF02486.1"/>
    <property type="molecule type" value="Genomic_DNA"/>
</dbReference>
<keyword evidence="2" id="KW-0812">Transmembrane</keyword>
<evidence type="ECO:0000313" key="6">
    <source>
        <dbReference type="EMBL" id="SMF02486.1"/>
    </source>
</evidence>
<dbReference type="PANTHER" id="PTHR35038:SF5">
    <property type="entry name" value="CYTOCHROME C-TYPE PROTEIN NRFB"/>
    <property type="match status" value="1"/>
</dbReference>
<dbReference type="PANTHER" id="PTHR35038">
    <property type="entry name" value="DISSIMILATORY SULFITE REDUCTASE SIRA"/>
    <property type="match status" value="1"/>
</dbReference>
<evidence type="ECO:0000259" key="4">
    <source>
        <dbReference type="Pfam" id="PF13435"/>
    </source>
</evidence>
<protein>
    <submittedName>
        <fullName evidence="6">Octaheme c-type cytochrome, tetrathionate reductase family</fullName>
    </submittedName>
</protein>
<evidence type="ECO:0000256" key="1">
    <source>
        <dbReference type="ARBA" id="ARBA00022729"/>
    </source>
</evidence>
<dbReference type="RefSeq" id="WP_085099827.1">
    <property type="nucleotide sequence ID" value="NZ_FWZU01000002.1"/>
</dbReference>
<dbReference type="Pfam" id="PF11783">
    <property type="entry name" value="Cytochrome_cB"/>
    <property type="match status" value="1"/>
</dbReference>
<evidence type="ECO:0000313" key="7">
    <source>
        <dbReference type="Proteomes" id="UP000192906"/>
    </source>
</evidence>
<evidence type="ECO:0000256" key="3">
    <source>
        <dbReference type="SAM" id="SignalP"/>
    </source>
</evidence>
<keyword evidence="2" id="KW-0472">Membrane</keyword>
<dbReference type="OrthoDB" id="9788513at2"/>
<proteinExistence type="predicted"/>
<dbReference type="PIRSF" id="PIRSF039014">
    <property type="entry name" value="OTR_cyc"/>
    <property type="match status" value="1"/>
</dbReference>
<dbReference type="STRING" id="1519643.SAMN06295933_1213"/>
<dbReference type="Proteomes" id="UP000192906">
    <property type="component" value="Unassembled WGS sequence"/>
</dbReference>
<accession>A0A1X7CSS9</accession>
<dbReference type="NCBIfam" id="TIGR04315">
    <property type="entry name" value="octaheme_Shew"/>
    <property type="match status" value="1"/>
</dbReference>
<dbReference type="InterPro" id="IPR029467">
    <property type="entry name" value="Cyt_c7-like"/>
</dbReference>